<feature type="transmembrane region" description="Helical" evidence="13">
    <location>
        <begin position="2397"/>
        <end position="2419"/>
    </location>
</feature>
<evidence type="ECO:0000256" key="2">
    <source>
        <dbReference type="ARBA" id="ARBA00022676"/>
    </source>
</evidence>
<feature type="transmembrane region" description="Helical" evidence="13">
    <location>
        <begin position="2485"/>
        <end position="2508"/>
    </location>
</feature>
<feature type="transmembrane region" description="Helical" evidence="13">
    <location>
        <begin position="2706"/>
        <end position="2724"/>
    </location>
</feature>
<protein>
    <submittedName>
        <fullName evidence="14">Uncharacterized protein</fullName>
    </submittedName>
</protein>
<feature type="transmembrane region" description="Helical" evidence="13">
    <location>
        <begin position="2677"/>
        <end position="2694"/>
    </location>
</feature>
<feature type="transmembrane region" description="Helical" evidence="13">
    <location>
        <begin position="1538"/>
        <end position="1557"/>
    </location>
</feature>
<proteinExistence type="predicted"/>
<dbReference type="GO" id="GO:0071669">
    <property type="term" value="P:plant-type cell wall organization or biogenesis"/>
    <property type="evidence" value="ECO:0007669"/>
    <property type="project" value="UniProtKB-ARBA"/>
</dbReference>
<evidence type="ECO:0000256" key="4">
    <source>
        <dbReference type="ARBA" id="ARBA00022692"/>
    </source>
</evidence>
<keyword evidence="8" id="KW-0961">Cell wall biogenesis/degradation</keyword>
<feature type="region of interest" description="Disordered" evidence="12">
    <location>
        <begin position="2597"/>
        <end position="2632"/>
    </location>
</feature>
<evidence type="ECO:0000256" key="9">
    <source>
        <dbReference type="PIRSR" id="PIRSR605150-1"/>
    </source>
</evidence>
<feature type="transmembrane region" description="Helical" evidence="13">
    <location>
        <begin position="761"/>
        <end position="783"/>
    </location>
</feature>
<dbReference type="GO" id="GO:0000139">
    <property type="term" value="C:Golgi membrane"/>
    <property type="evidence" value="ECO:0007669"/>
    <property type="project" value="UniProtKB-SubCell"/>
</dbReference>
<feature type="transmembrane region" description="Helical" evidence="13">
    <location>
        <begin position="675"/>
        <end position="698"/>
    </location>
</feature>
<dbReference type="EMBL" id="CP144747">
    <property type="protein sequence ID" value="WVZ66312.1"/>
    <property type="molecule type" value="Genomic_DNA"/>
</dbReference>
<feature type="transmembrane region" description="Helical" evidence="13">
    <location>
        <begin position="1694"/>
        <end position="1718"/>
    </location>
</feature>
<dbReference type="SUPFAM" id="SSF53448">
    <property type="entry name" value="Nucleotide-diphospho-sugar transferases"/>
    <property type="match status" value="4"/>
</dbReference>
<dbReference type="Pfam" id="PF03552">
    <property type="entry name" value="Cellulose_synt"/>
    <property type="match status" value="8"/>
</dbReference>
<feature type="transmembrane region" description="Helical" evidence="13">
    <location>
        <begin position="803"/>
        <end position="824"/>
    </location>
</feature>
<keyword evidence="3" id="KW-0808">Transferase</keyword>
<feature type="transmembrane region" description="Helical" evidence="13">
    <location>
        <begin position="2520"/>
        <end position="2538"/>
    </location>
</feature>
<dbReference type="PANTHER" id="PTHR13301">
    <property type="entry name" value="X-BOX TRANSCRIPTION FACTOR-RELATED"/>
    <property type="match status" value="1"/>
</dbReference>
<dbReference type="FunFam" id="3.90.550.10:FF:000027">
    <property type="entry name" value="Cellulose synthase-like protein D4"/>
    <property type="match status" value="4"/>
</dbReference>
<feature type="transmembrane region" description="Helical" evidence="13">
    <location>
        <begin position="1801"/>
        <end position="1820"/>
    </location>
</feature>
<keyword evidence="4 13" id="KW-0812">Transmembrane</keyword>
<feature type="transmembrane region" description="Helical" evidence="13">
    <location>
        <begin position="1827"/>
        <end position="1847"/>
    </location>
</feature>
<feature type="transmembrane region" description="Helical" evidence="13">
    <location>
        <begin position="642"/>
        <end position="663"/>
    </location>
</feature>
<dbReference type="GO" id="GO:0071555">
    <property type="term" value="P:cell wall organization"/>
    <property type="evidence" value="ECO:0007669"/>
    <property type="project" value="UniProtKB-KW"/>
</dbReference>
<reference evidence="14 15" key="1">
    <citation type="submission" date="2024-02" db="EMBL/GenBank/DDBJ databases">
        <title>High-quality chromosome-scale genome assembly of Pensacola bahiagrass (Paspalum notatum Flugge var. saurae).</title>
        <authorList>
            <person name="Vega J.M."/>
            <person name="Podio M."/>
            <person name="Orjuela J."/>
            <person name="Siena L.A."/>
            <person name="Pessino S.C."/>
            <person name="Combes M.C."/>
            <person name="Mariac C."/>
            <person name="Albertini E."/>
            <person name="Pupilli F."/>
            <person name="Ortiz J.P.A."/>
            <person name="Leblanc O."/>
        </authorList>
    </citation>
    <scope>NUCLEOTIDE SEQUENCE [LARGE SCALE GENOMIC DNA]</scope>
    <source>
        <strain evidence="14">R1</strain>
        <tissue evidence="14">Leaf</tissue>
    </source>
</reference>
<keyword evidence="2" id="KW-0328">Glycosyltransferase</keyword>
<evidence type="ECO:0000313" key="14">
    <source>
        <dbReference type="EMBL" id="WVZ66312.1"/>
    </source>
</evidence>
<evidence type="ECO:0000256" key="13">
    <source>
        <dbReference type="SAM" id="Phobius"/>
    </source>
</evidence>
<evidence type="ECO:0000256" key="12">
    <source>
        <dbReference type="SAM" id="MobiDB-lite"/>
    </source>
</evidence>
<sequence length="3470" mass="390849">MASPATAASADYGANDGLTYPLLVSANGHGAAAAKKAGHGAKGKYWVASDKAERRAAKESGGEDGRALLFRKYKVKGTLLQPYRLLIVVRLIAVLAFFAWRIMHNKSDIMWFWTLSIIGDVWFGFSWLLNQLPKFNPVKTIPDLIALKRHFDLPDATSRLPGIDVFVTTADPIDEPILYTMNCVLSILAVDYPADRLACYLSDDSGALVLYEALVEVGKFAPLWVPFCRKYSIEPRAPESYFEHVAPPQAGKVTQEFLNDYRRVQMEYDEFKVRLDKLPESIRKRSDVYNSMRVAEGDQKATWMANGVQWPGTWIDPSENHRKGHHAPIAKVVLDHPSRGQDHGSHPIAERNPNIGNTDERIPMLVYVSREKNPNYDHNKKAGALNAQLRASALISNAQLIINFDCDHYINNSQALRSAVCFMLDQRDGDNTAFVQFPQRFDNVDPTDRYGNHNRVFFDGTMLALNGLQGPSYLGTGCMFRRLALYGIDPPHCRAENVTAEASRFGNSTLFLDSVSKSLKNDRSTTPPSFDDTFTAELERVVTCSYDKETDWGKGVGYIYDIATEDIVTGFRIHGQGWRSMYCTMEHDAFCGIAPINLTERLHQILRWSGGSLEMFFSHNNPFIGGRRIQPLQRVSYLNMTVYPVTSVFILIYALSPIMWLIPDEVYIQRPFTRYIVYLLLIIVMIHMIGWLEIKWAGVTWLDYWRNEQFFMIGSTSAYPAAVLHMAVNILTKKGIHFRVTSKQTTADTNDKFADLYDFRWVPMLIPTMAVLICNVGAIGVALGKTMVYIGTWTAAKKLHAALGLLFNIWIMFLLYPFALAIMGRWAKRPIILVVLLPVVFVLVALLYVGLHILLAGMAPPETATGAATVRDQGGSDAGLADPLLLAYGSGSGGGGSNKETSAAEGKYWVAADDADRQAAEECGGEDGRPLLFRSYKLRGAILLPYRALIFVRLIAVLLFFVWRIRHNNSNVMWFWTMSVAADAWFGFSWLLNQLPKFNPVKTIPDLAALRRHYDVPNGTSKLPGIDVFVTTADPVDEPVLCTMNSILSILAADYPVDRLACYVSDDSGSLVLYEALVEVAEFATVWVPFCHRHCIEPRAPESYFELEAPPLIGRATEELVNDYKRVKMEYDGFKARLDNLSGTIRKRSEVYNSMRASEGEARATWMANGTQWPATWIDPTEDHRKGHHAGLVKVVVDHPSRGLHDGPDADTENKCNIGATDGRLPMLVYVSREKNPSYDHNKKAGALNAQLRASALLSNAQFIINFDCDHYINNSQALRAAVCFMLDQRKGDSTAFVQFPQRFNNVDPTDRYGNHNRVFFDGTMLALNGMQGPSYLGTGCMFRRIALYGIDPPHCRPSNLTAKSNKYGKSTLFINSVSKAIQEERLTTPPPFDDTFVTEMEMVVTASYDKGTDWGKGVGYIYDIATEDIVTGFRIHGKGWHSKYCTMEHDAFCGTAPINLTERLHQIVRWSGGSLEMFFSHNNPLIGGQQLQLLQRISYLNMTVYPVTSLFILLYALCPVMWLIPDEVQIQRPFTRYVVYLLVIILMIHIIGWLEIKWSGVTWLDYWRNEQFFMIGSTSAYPVAVLHMAKKLLTKKGIYFRVTSKQTTADTNDKFADLYEMRWTPMLIPTVFVLVANVGAIGVAMGKALVYMGVWTVAKKTHAALGLLFNVWAMVLLYPFALALMGRWAKRPIILVVLLPAIFVVVAMIYVALHILLANLTMAAVVTRRINASLHVEPASGNGESWRDSKADDPAMAKRINDAKESDVWVAVQEGDMPADSSRPLLFRTMKVKGSILHPYRFVILLRLIAIVAFFVWRIRRRNHDGVWLWAMSMVGDVWFGFSWVLNQLPKLNPIKRVPDLTAIRGQYESSTSGESRLPGIDVFVTTVDPVDEPILYTVNSILSILATDYPVEKYACYLSDDGGTLVHYEAMFEVANFAKLWVPFCRKHSVEPRAPESYFGVKRRAYTGSMQEEFMSDHRRVRREYEEFKVRIDSLFNTIYQRSEAYNRKNSKEDGVKATWMADGTQWPGTWIEQAENHRKGQHAGIVKVILNQPSHKPQPGSAASIDNPFDFRNVDMRLPMLVYLSREKRPGYNHQKKAGAMNAMLRVSALLSNAPFLINFDCDHYINNSQAFRASMCFMLDPRDGQNTAFVQFPQRFDDIDPTDRYANHNRVFFDGTMLSLNGLQGPSYLGTGTMFRRAALYGMEPPRWRVDSIKVVDKAKQYGRSTLFIHSMLDGANQERSLTPVFLEESVSNELTTLMTCAYEDGTPWGRDVGWVYNIATEDVVTGFRMHRQGWRSIYCSIEPAAFRGTAPINLTERLLQVLRWSGGSLEMFFSHSNAFLAGPRMHPLQRIAYLNMSTYPIVTIFILAYNLFPVMWLISEQFYIQRPFGSYILYLVAIIAMIHVIGMFEVKWASITLLDWCRNEQFYMIGATGVYPTAVLYMVMKLITGKGIHFRLTSKQTEACSNDKFADLYVVRWVPLLIPTIAVLVVNVAAVGVAIGKAATWGMFTEQAQHAILGMVFNVWILVLLYPFALGIMGHWGKKPAILFFMLVMAIGAVAVMYVAFHATSPTGWSEMATSLGKAESVAGSSGNGTGVAGGGGGHNNGGITTDNNGLGGTRKRRSRAPVDPKDKYWTPIDGGEAAAAMEDGGEDGRRPLLFRTYRVKGILLHPYRLLTLLRLIAIILFFIWRVRHPHADGMWLWWISIVGDFWFGVTWLLNQVAKLNPIKRVPDLPLLRQQFDLPDGNSNLPRLDVFINTVDPINEPMIYTMNSILSILAVDYPVDRNATYLSDDGGSIIHYEGLLETVNFAALWVPFCRKHCIEPRAPESYFAVKSRPYTGNVPDEFADDHRHMSREYDEFKVRLDALFTKIPERSDAYNAEAKQGAKATWMADGTQWPGTWFDPAENHKKGQHAGILKVTLNHPGDEPQFGASANAENPLDFSTVDVRLPMLVYISREKSPSYDHQKKAGAMNVQLRVSALLTNAPFIINFDGDHYVNNSQAFRAAMCFMLDRRDGDNTAFVQFPQRFDDVDPTDRYCNHNRVFFDATLLGLNGIQGPSYVGTGCMFRRIAVYGIDPPRWRTDDFKIVDNPSKFGNSMSFINSIPSAANQEWSLTSPPTHEESIREELNNVMKCAYEEGTEFGKGIGWVYNIATEDVVTGFRLHRTGWRSMYCRIEPDAFRGTAPINLTERLFQILRWSGGSLEMFFSHCPLLAGHRLNIMQRIAYTNMTAYPISSVFLVFYLLFPVIWIFRGEFYIQKPFPTYVLYLVIVIVMTELIGMVEIKWAGLTLLDWIRNEQFYIIGATAVYPLATLHIVLKLVFHGNGVSFKLTAKQATSTVNEKFAEMYVVQWTPLLIPTIVVIAVNVGAIGAAIGKAIVGGWSLLQMADASLGLVFNAWILLLIYPFALGIMGRWSKRPYILFILFMIGFLVVAAVVVAIHVARTGSFRFHFRHSGGASFPTSWGF</sequence>
<feature type="transmembrane region" description="Helical" evidence="13">
    <location>
        <begin position="2431"/>
        <end position="2449"/>
    </location>
</feature>
<feature type="transmembrane region" description="Helical" evidence="13">
    <location>
        <begin position="3359"/>
        <end position="3382"/>
    </location>
</feature>
<feature type="binding site" evidence="10">
    <location>
        <position position="1923"/>
    </location>
    <ligand>
        <name>UDP-alpha-D-glucose</name>
        <dbReference type="ChEBI" id="CHEBI:58885"/>
    </ligand>
</feature>
<evidence type="ECO:0000256" key="5">
    <source>
        <dbReference type="ARBA" id="ARBA00022989"/>
    </source>
</evidence>
<feature type="transmembrane region" description="Helical" evidence="13">
    <location>
        <begin position="83"/>
        <end position="103"/>
    </location>
</feature>
<evidence type="ECO:0000256" key="10">
    <source>
        <dbReference type="PIRSR" id="PIRSR605150-2"/>
    </source>
</evidence>
<feature type="transmembrane region" description="Helical" evidence="13">
    <location>
        <begin position="2357"/>
        <end position="2377"/>
    </location>
</feature>
<feature type="transmembrane region" description="Helical" evidence="13">
    <location>
        <begin position="710"/>
        <end position="731"/>
    </location>
</feature>
<accession>A0AAQ3WLN1</accession>
<dbReference type="InterPro" id="IPR029044">
    <property type="entry name" value="Nucleotide-diphossugar_trans"/>
</dbReference>
<evidence type="ECO:0000256" key="8">
    <source>
        <dbReference type="ARBA" id="ARBA00023316"/>
    </source>
</evidence>
<feature type="transmembrane region" description="Helical" evidence="13">
    <location>
        <begin position="110"/>
        <end position="129"/>
    </location>
</feature>
<feature type="binding site" evidence="11">
    <location>
        <position position="2100"/>
    </location>
    <ligand>
        <name>Mn(2+)</name>
        <dbReference type="ChEBI" id="CHEBI:29035"/>
    </ligand>
</feature>
<keyword evidence="7 13" id="KW-0472">Membrane</keyword>
<dbReference type="GO" id="GO:0030244">
    <property type="term" value="P:cellulose biosynthetic process"/>
    <property type="evidence" value="ECO:0007669"/>
    <property type="project" value="InterPro"/>
</dbReference>
<feature type="transmembrane region" description="Helical" evidence="13">
    <location>
        <begin position="3424"/>
        <end position="3447"/>
    </location>
</feature>
<dbReference type="Proteomes" id="UP001341281">
    <property type="component" value="Chromosome 03"/>
</dbReference>
<keyword evidence="15" id="KW-1185">Reference proteome</keyword>
<feature type="binding site" evidence="10">
    <location>
        <position position="2099"/>
    </location>
    <ligand>
        <name>UDP-alpha-D-glucose</name>
        <dbReference type="ChEBI" id="CHEBI:58885"/>
    </ligand>
</feature>
<feature type="active site" evidence="9">
    <location>
        <position position="2287"/>
    </location>
</feature>
<dbReference type="Gene3D" id="3.90.550.10">
    <property type="entry name" value="Spore Coat Polysaccharide Biosynthesis Protein SpsA, Chain A"/>
    <property type="match status" value="4"/>
</dbReference>
<feature type="transmembrane region" description="Helical" evidence="13">
    <location>
        <begin position="1632"/>
        <end position="1653"/>
    </location>
</feature>
<keyword evidence="6" id="KW-0333">Golgi apparatus</keyword>
<dbReference type="InterPro" id="IPR005150">
    <property type="entry name" value="Cellulose_synth"/>
</dbReference>
<name>A0AAQ3WLN1_PASNO</name>
<evidence type="ECO:0000256" key="7">
    <source>
        <dbReference type="ARBA" id="ARBA00023136"/>
    </source>
</evidence>
<feature type="transmembrane region" description="Helical" evidence="13">
    <location>
        <begin position="2550"/>
        <end position="2570"/>
    </location>
</feature>
<feature type="binding site" evidence="11">
    <location>
        <position position="2124"/>
    </location>
    <ligand>
        <name>Mn(2+)</name>
        <dbReference type="ChEBI" id="CHEBI:29035"/>
    </ligand>
</feature>
<evidence type="ECO:0000256" key="3">
    <source>
        <dbReference type="ARBA" id="ARBA00022679"/>
    </source>
</evidence>
<feature type="transmembrane region" description="Helical" evidence="13">
    <location>
        <begin position="972"/>
        <end position="992"/>
    </location>
</feature>
<evidence type="ECO:0000256" key="11">
    <source>
        <dbReference type="PIRSR" id="PIRSR605150-3"/>
    </source>
</evidence>
<feature type="transmembrane region" description="Helical" evidence="13">
    <location>
        <begin position="3269"/>
        <end position="3292"/>
    </location>
</feature>
<gene>
    <name evidence="14" type="ORF">U9M48_015553</name>
</gene>
<keyword evidence="5 13" id="KW-1133">Transmembrane helix</keyword>
<feature type="compositionally biased region" description="Gly residues" evidence="12">
    <location>
        <begin position="2597"/>
        <end position="2610"/>
    </location>
</feature>
<feature type="transmembrane region" description="Helical" evidence="13">
    <location>
        <begin position="1572"/>
        <end position="1590"/>
    </location>
</feature>
<feature type="transmembrane region" description="Helical" evidence="13">
    <location>
        <begin position="944"/>
        <end position="965"/>
    </location>
</feature>
<feature type="transmembrane region" description="Helical" evidence="13">
    <location>
        <begin position="1665"/>
        <end position="1687"/>
    </location>
</feature>
<evidence type="ECO:0000313" key="15">
    <source>
        <dbReference type="Proteomes" id="UP001341281"/>
    </source>
</evidence>
<feature type="transmembrane region" description="Helical" evidence="13">
    <location>
        <begin position="1505"/>
        <end position="1526"/>
    </location>
</feature>
<evidence type="ECO:0000256" key="6">
    <source>
        <dbReference type="ARBA" id="ARBA00023034"/>
    </source>
</evidence>
<feature type="binding site" evidence="10">
    <location>
        <position position="1894"/>
    </location>
    <ligand>
        <name>UDP-alpha-D-glucose</name>
        <dbReference type="ChEBI" id="CHEBI:58885"/>
    </ligand>
</feature>
<feature type="transmembrane region" description="Helical" evidence="13">
    <location>
        <begin position="3394"/>
        <end position="3412"/>
    </location>
</feature>
<comment type="subcellular location">
    <subcellularLocation>
        <location evidence="1">Golgi apparatus membrane</location>
        <topology evidence="1">Multi-pass membrane protein</topology>
    </subcellularLocation>
</comment>
<feature type="transmembrane region" description="Helical" evidence="13">
    <location>
        <begin position="3236"/>
        <end position="3257"/>
    </location>
</feature>
<organism evidence="14 15">
    <name type="scientific">Paspalum notatum var. saurae</name>
    <dbReference type="NCBI Taxonomy" id="547442"/>
    <lineage>
        <taxon>Eukaryota</taxon>
        <taxon>Viridiplantae</taxon>
        <taxon>Streptophyta</taxon>
        <taxon>Embryophyta</taxon>
        <taxon>Tracheophyta</taxon>
        <taxon>Spermatophyta</taxon>
        <taxon>Magnoliopsida</taxon>
        <taxon>Liliopsida</taxon>
        <taxon>Poales</taxon>
        <taxon>Poaceae</taxon>
        <taxon>PACMAD clade</taxon>
        <taxon>Panicoideae</taxon>
        <taxon>Andropogonodae</taxon>
        <taxon>Paspaleae</taxon>
        <taxon>Paspalinae</taxon>
        <taxon>Paspalum</taxon>
    </lineage>
</organism>
<feature type="transmembrane region" description="Helical" evidence="13">
    <location>
        <begin position="831"/>
        <end position="855"/>
    </location>
</feature>
<evidence type="ECO:0000256" key="1">
    <source>
        <dbReference type="ARBA" id="ARBA00004653"/>
    </source>
</evidence>
<feature type="transmembrane region" description="Helical" evidence="13">
    <location>
        <begin position="3304"/>
        <end position="3326"/>
    </location>
</feature>
<dbReference type="GO" id="GO:0016760">
    <property type="term" value="F:cellulose synthase (UDP-forming) activity"/>
    <property type="evidence" value="ECO:0007669"/>
    <property type="project" value="InterPro"/>
</dbReference>
<feature type="active site" evidence="9">
    <location>
        <position position="1923"/>
    </location>
</feature>